<gene>
    <name evidence="3" type="ORF">ANASTE_00530</name>
</gene>
<dbReference type="CDD" id="cd12797">
    <property type="entry name" value="M23_peptidase"/>
    <property type="match status" value="1"/>
</dbReference>
<accession>B1C733</accession>
<dbReference type="AlphaFoldDB" id="B1C733"/>
<feature type="domain" description="BIG2" evidence="2">
    <location>
        <begin position="52"/>
        <end position="142"/>
    </location>
</feature>
<evidence type="ECO:0000313" key="3">
    <source>
        <dbReference type="EMBL" id="EDS72820.1"/>
    </source>
</evidence>
<feature type="region of interest" description="Disordered" evidence="1">
    <location>
        <begin position="1"/>
        <end position="44"/>
    </location>
</feature>
<dbReference type="PANTHER" id="PTHR21666:SF270">
    <property type="entry name" value="MUREIN HYDROLASE ACTIVATOR ENVC"/>
    <property type="match status" value="1"/>
</dbReference>
<sequence>MIFAYETQDGSVKPVENGKNEFNTKENNREANTEATEENNNSKADKSALPILVSSIKVGDTSKSVYEGESFKIDLSVSPKNAQSIDSIKWSSSDTSVATVDQNGKVSAKNINTKDMIKKGITYRDAVITAYSDNGVKASCKVRVKVKLKDITLKPSSQQYGKDHVVLQTNKNKSTTLKVQFTPSNAYNKSYKLNYSNKSFSVKKTSADTYKVTAKSTKKPYATYFSVSSSQSDKISDKKKVSAYKVATSIKVSNKKRIKASVRKHNINVGRTLTLKASSYPKSANNKSVTWKSSNPKIATVNSKGVVKGKKKGTVKITAYAKYNKSAKKTFTVKVHTPVKMSWPVGKSAGKKRYNVESLYGGSRGHKGVDIIVGVKSIYPAAKGKIVKVANNGGWGKYIVIKHPGGGKTLYSHMSKFSKNAKVGKTVSTKTYLGKSGRTGRATCSHLHFEIMNKKGKTFSAIKKASGKDNHNAPFKKKGSKYVYDPDFIWQ</sequence>
<dbReference type="GO" id="GO:0004222">
    <property type="term" value="F:metalloendopeptidase activity"/>
    <property type="evidence" value="ECO:0007669"/>
    <property type="project" value="TreeGrafter"/>
</dbReference>
<dbReference type="InterPro" id="IPR003343">
    <property type="entry name" value="Big_2"/>
</dbReference>
<dbReference type="SMART" id="SM00635">
    <property type="entry name" value="BID_2"/>
    <property type="match status" value="2"/>
</dbReference>
<keyword evidence="4" id="KW-1185">Reference proteome</keyword>
<dbReference type="InterPro" id="IPR011055">
    <property type="entry name" value="Dup_hybrid_motif"/>
</dbReference>
<dbReference type="InterPro" id="IPR050570">
    <property type="entry name" value="Cell_wall_metabolism_enzyme"/>
</dbReference>
<dbReference type="EMBL" id="ABIL02000005">
    <property type="protein sequence ID" value="EDS72820.1"/>
    <property type="molecule type" value="Genomic_DNA"/>
</dbReference>
<dbReference type="Gene3D" id="2.70.70.10">
    <property type="entry name" value="Glucose Permease (Domain IIA)"/>
    <property type="match status" value="1"/>
</dbReference>
<evidence type="ECO:0000256" key="1">
    <source>
        <dbReference type="SAM" id="MobiDB-lite"/>
    </source>
</evidence>
<evidence type="ECO:0000313" key="4">
    <source>
        <dbReference type="Proteomes" id="UP000005178"/>
    </source>
</evidence>
<dbReference type="Pfam" id="PF01551">
    <property type="entry name" value="Peptidase_M23"/>
    <property type="match status" value="1"/>
</dbReference>
<reference evidence="3" key="1">
    <citation type="submission" date="2008-01" db="EMBL/GenBank/DDBJ databases">
        <authorList>
            <person name="Fulton L."/>
            <person name="Clifton S."/>
            <person name="Fulton B."/>
            <person name="Xu J."/>
            <person name="Minx P."/>
            <person name="Pepin K.H."/>
            <person name="Johnson M."/>
            <person name="Thiruvilangam P."/>
            <person name="Bhonagiri V."/>
            <person name="Nash W.E."/>
            <person name="Mardis E.R."/>
            <person name="Wilson R.K."/>
        </authorList>
    </citation>
    <scope>NUCLEOTIDE SEQUENCE [LARGE SCALE GENOMIC DNA]</scope>
    <source>
        <strain evidence="3">DSM 17244</strain>
    </source>
</reference>
<dbReference type="STRING" id="445971.ANASTE_00530"/>
<proteinExistence type="predicted"/>
<dbReference type="InterPro" id="IPR008964">
    <property type="entry name" value="Invasin/intimin_cell_adhesion"/>
</dbReference>
<protein>
    <submittedName>
        <fullName evidence="3">Peptidase, M23 family</fullName>
    </submittedName>
</protein>
<dbReference type="eggNOG" id="COG0739">
    <property type="taxonomic scope" value="Bacteria"/>
</dbReference>
<organism evidence="3 4">
    <name type="scientific">Anaerofustis stercorihominis DSM 17244</name>
    <dbReference type="NCBI Taxonomy" id="445971"/>
    <lineage>
        <taxon>Bacteria</taxon>
        <taxon>Bacillati</taxon>
        <taxon>Bacillota</taxon>
        <taxon>Clostridia</taxon>
        <taxon>Eubacteriales</taxon>
        <taxon>Eubacteriaceae</taxon>
        <taxon>Anaerofustis</taxon>
    </lineage>
</organism>
<evidence type="ECO:0000259" key="2">
    <source>
        <dbReference type="SMART" id="SM00635"/>
    </source>
</evidence>
<dbReference type="Pfam" id="PF02368">
    <property type="entry name" value="Big_2"/>
    <property type="match status" value="2"/>
</dbReference>
<dbReference type="SUPFAM" id="SSF51261">
    <property type="entry name" value="Duplicated hybrid motif"/>
    <property type="match status" value="1"/>
</dbReference>
<dbReference type="InterPro" id="IPR016047">
    <property type="entry name" value="M23ase_b-sheet_dom"/>
</dbReference>
<comment type="caution">
    <text evidence="3">The sequence shown here is derived from an EMBL/GenBank/DDBJ whole genome shotgun (WGS) entry which is preliminary data.</text>
</comment>
<dbReference type="HOGENOM" id="CLU_555105_0_0_9"/>
<reference evidence="3" key="2">
    <citation type="submission" date="2013-08" db="EMBL/GenBank/DDBJ databases">
        <title>Draft genome sequence of Anaerofustis stercorihominis (DSM 17244).</title>
        <authorList>
            <person name="Sudarsanam P."/>
            <person name="Ley R."/>
            <person name="Guruge J."/>
            <person name="Turnbaugh P.J."/>
            <person name="Mahowald M."/>
            <person name="Liep D."/>
            <person name="Gordon J."/>
        </authorList>
    </citation>
    <scope>NUCLEOTIDE SEQUENCE</scope>
    <source>
        <strain evidence="3">DSM 17244</strain>
    </source>
</reference>
<feature type="compositionally biased region" description="Basic and acidic residues" evidence="1">
    <location>
        <begin position="16"/>
        <end position="32"/>
    </location>
</feature>
<dbReference type="SUPFAM" id="SSF49373">
    <property type="entry name" value="Invasin/intimin cell-adhesion fragments"/>
    <property type="match status" value="2"/>
</dbReference>
<dbReference type="PANTHER" id="PTHR21666">
    <property type="entry name" value="PEPTIDASE-RELATED"/>
    <property type="match status" value="1"/>
</dbReference>
<name>B1C733_9FIRM</name>
<dbReference type="GeneID" id="97999467"/>
<dbReference type="Gene3D" id="2.60.40.1080">
    <property type="match status" value="2"/>
</dbReference>
<dbReference type="Proteomes" id="UP000005178">
    <property type="component" value="Unassembled WGS sequence"/>
</dbReference>
<feature type="domain" description="BIG2" evidence="2">
    <location>
        <begin position="252"/>
        <end position="331"/>
    </location>
</feature>
<dbReference type="RefSeq" id="WP_007048984.1">
    <property type="nucleotide sequence ID" value="NZ_DS560015.1"/>
</dbReference>